<evidence type="ECO:0000313" key="2">
    <source>
        <dbReference type="EMBL" id="PRP85797.1"/>
    </source>
</evidence>
<evidence type="ECO:0000313" key="3">
    <source>
        <dbReference type="Proteomes" id="UP000241769"/>
    </source>
</evidence>
<dbReference type="AlphaFoldDB" id="A0A2P6NP97"/>
<comment type="caution">
    <text evidence="2">The sequence shown here is derived from an EMBL/GenBank/DDBJ whole genome shotgun (WGS) entry which is preliminary data.</text>
</comment>
<dbReference type="EMBL" id="MDYQ01000039">
    <property type="protein sequence ID" value="PRP85797.1"/>
    <property type="molecule type" value="Genomic_DNA"/>
</dbReference>
<evidence type="ECO:0000256" key="1">
    <source>
        <dbReference type="SAM" id="Phobius"/>
    </source>
</evidence>
<accession>A0A2P6NP97</accession>
<keyword evidence="1" id="KW-0812">Transmembrane</keyword>
<dbReference type="Proteomes" id="UP000241769">
    <property type="component" value="Unassembled WGS sequence"/>
</dbReference>
<keyword evidence="3" id="KW-1185">Reference proteome</keyword>
<keyword evidence="1" id="KW-1133">Transmembrane helix</keyword>
<name>A0A2P6NP97_9EUKA</name>
<dbReference type="InParanoid" id="A0A2P6NP97"/>
<organism evidence="2 3">
    <name type="scientific">Planoprotostelium fungivorum</name>
    <dbReference type="NCBI Taxonomy" id="1890364"/>
    <lineage>
        <taxon>Eukaryota</taxon>
        <taxon>Amoebozoa</taxon>
        <taxon>Evosea</taxon>
        <taxon>Variosea</taxon>
        <taxon>Cavosteliida</taxon>
        <taxon>Cavosteliaceae</taxon>
        <taxon>Planoprotostelium</taxon>
    </lineage>
</organism>
<sequence>MAKTARPSTTSPPDLQHFMAIIQVAIFAAYTRSIIEATRHLTRLAQLEERQPSKL</sequence>
<gene>
    <name evidence="2" type="ORF">PROFUN_05989</name>
</gene>
<proteinExistence type="predicted"/>
<keyword evidence="1" id="KW-0472">Membrane</keyword>
<feature type="transmembrane region" description="Helical" evidence="1">
    <location>
        <begin position="15"/>
        <end position="35"/>
    </location>
</feature>
<protein>
    <submittedName>
        <fullName evidence="2">Uncharacterized protein</fullName>
    </submittedName>
</protein>
<reference evidence="2 3" key="1">
    <citation type="journal article" date="2018" name="Genome Biol. Evol.">
        <title>Multiple Roots of Fruiting Body Formation in Amoebozoa.</title>
        <authorList>
            <person name="Hillmann F."/>
            <person name="Forbes G."/>
            <person name="Novohradska S."/>
            <person name="Ferling I."/>
            <person name="Riege K."/>
            <person name="Groth M."/>
            <person name="Westermann M."/>
            <person name="Marz M."/>
            <person name="Spaller T."/>
            <person name="Winckler T."/>
            <person name="Schaap P."/>
            <person name="Glockner G."/>
        </authorList>
    </citation>
    <scope>NUCLEOTIDE SEQUENCE [LARGE SCALE GENOMIC DNA]</scope>
    <source>
        <strain evidence="2 3">Jena</strain>
    </source>
</reference>